<dbReference type="STRING" id="155617.RV09_GL001902"/>
<feature type="signal peptide" evidence="1">
    <location>
        <begin position="1"/>
        <end position="27"/>
    </location>
</feature>
<comment type="caution">
    <text evidence="2">The sequence shown here is derived from an EMBL/GenBank/DDBJ whole genome shotgun (WGS) entry which is preliminary data.</text>
</comment>
<proteinExistence type="predicted"/>
<dbReference type="InterPro" id="IPR010315">
    <property type="entry name" value="DUF915_hydro-like"/>
</dbReference>
<dbReference type="InterPro" id="IPR029058">
    <property type="entry name" value="AB_hydrolase_fold"/>
</dbReference>
<evidence type="ECO:0008006" key="6">
    <source>
        <dbReference type="Google" id="ProtNLM"/>
    </source>
</evidence>
<dbReference type="Gene3D" id="3.40.50.1820">
    <property type="entry name" value="alpha/beta hydrolase"/>
    <property type="match status" value="1"/>
</dbReference>
<gene>
    <name evidence="3" type="ORF">I586_01479</name>
    <name evidence="2" type="ORF">UAY_02423</name>
</gene>
<dbReference type="SUPFAM" id="SSF53474">
    <property type="entry name" value="alpha/beta-Hydrolases"/>
    <property type="match status" value="1"/>
</dbReference>
<dbReference type="EMBL" id="ASWB01000002">
    <property type="protein sequence ID" value="EOT71672.1"/>
    <property type="molecule type" value="Genomic_DNA"/>
</dbReference>
<evidence type="ECO:0000313" key="4">
    <source>
        <dbReference type="Proteomes" id="UP000013781"/>
    </source>
</evidence>
<dbReference type="PROSITE" id="PS51257">
    <property type="entry name" value="PROKAR_LIPOPROTEIN"/>
    <property type="match status" value="1"/>
</dbReference>
<dbReference type="AlphaFoldDB" id="R2SZH3"/>
<keyword evidence="1" id="KW-0732">Signal</keyword>
<evidence type="ECO:0000256" key="1">
    <source>
        <dbReference type="SAM" id="SignalP"/>
    </source>
</evidence>
<reference evidence="3 5" key="2">
    <citation type="submission" date="2013-03" db="EMBL/GenBank/DDBJ databases">
        <title>The Genome Sequence of Enterococcus moraviensis BAA-383 (PacBio/Illumina hybrid assembly).</title>
        <authorList>
            <consortium name="The Broad Institute Genomics Platform"/>
            <consortium name="The Broad Institute Genome Sequencing Center for Infectious Disease"/>
            <person name="Earl A."/>
            <person name="Russ C."/>
            <person name="Gilmore M."/>
            <person name="Surin D."/>
            <person name="Walker B."/>
            <person name="Young S."/>
            <person name="Zeng Q."/>
            <person name="Gargeya S."/>
            <person name="Fitzgerald M."/>
            <person name="Haas B."/>
            <person name="Abouelleil A."/>
            <person name="Allen A.W."/>
            <person name="Alvarado L."/>
            <person name="Arachchi H.M."/>
            <person name="Berlin A.M."/>
            <person name="Chapman S.B."/>
            <person name="Gainer-Dewar J."/>
            <person name="Goldberg J."/>
            <person name="Griggs A."/>
            <person name="Gujja S."/>
            <person name="Hansen M."/>
            <person name="Howarth C."/>
            <person name="Imamovic A."/>
            <person name="Ireland A."/>
            <person name="Larimer J."/>
            <person name="McCowan C."/>
            <person name="Murphy C."/>
            <person name="Pearson M."/>
            <person name="Poon T.W."/>
            <person name="Priest M."/>
            <person name="Roberts A."/>
            <person name="Saif S."/>
            <person name="Shea T."/>
            <person name="Sisk P."/>
            <person name="Sykes S."/>
            <person name="Wortman J."/>
            <person name="Nusbaum C."/>
            <person name="Birren B."/>
        </authorList>
    </citation>
    <scope>NUCLEOTIDE SEQUENCE [LARGE SCALE GENOMIC DNA]</scope>
    <source>
        <strain evidence="3 5">ATCC BAA-383</strain>
    </source>
</reference>
<dbReference type="OrthoDB" id="503948at2"/>
<dbReference type="Pfam" id="PF06028">
    <property type="entry name" value="DUF915"/>
    <property type="match status" value="1"/>
</dbReference>
<accession>R2SZH3</accession>
<dbReference type="PATRIC" id="fig|1158609.3.peg.2371"/>
<dbReference type="eggNOG" id="COG4814">
    <property type="taxonomic scope" value="Bacteria"/>
</dbReference>
<protein>
    <recommendedName>
        <fullName evidence="6">Lipoprotein</fullName>
    </recommendedName>
</protein>
<feature type="chain" id="PRO_5038725688" description="Lipoprotein" evidence="1">
    <location>
        <begin position="28"/>
        <end position="288"/>
    </location>
</feature>
<evidence type="ECO:0000313" key="2">
    <source>
        <dbReference type="EMBL" id="EOH98176.1"/>
    </source>
</evidence>
<sequence length="288" mass="32161">MKNRTYYLLVTVCILLFLAACTSKKVAQNESQQTTTNSVISEITQKSSVPTLFIHGYGGGSYSFGRMIDRLSENDQTQKELVLTVNAKGEVKADGELTGKEDNPSIQIIFEDNKNTEWNQAQWLKNCLVYIQDKYDITEVNLVGHSMGGVSSLRYMTSFGEDERLPKINKFISIAAPFNNFMELSDGETIDDVLNDGPDVQSERYTEYVNGMNKVSKDMDVLIIAGDVEDGSSSDKTVSVADALSVVSLLKKHGNQVQDKIFYGKLAQHSQLHENKDVDQLVADFLWE</sequence>
<dbReference type="HOGENOM" id="CLU_077377_0_0_9"/>
<keyword evidence="5" id="KW-1185">Reference proteome</keyword>
<reference evidence="2 4" key="1">
    <citation type="submission" date="2013-02" db="EMBL/GenBank/DDBJ databases">
        <title>The Genome Sequence of Enterococcus moraviensis BAA-383.</title>
        <authorList>
            <consortium name="The Broad Institute Genome Sequencing Platform"/>
            <consortium name="The Broad Institute Genome Sequencing Center for Infectious Disease"/>
            <person name="Earl A.M."/>
            <person name="Gilmore M.S."/>
            <person name="Lebreton F."/>
            <person name="Walker B."/>
            <person name="Young S.K."/>
            <person name="Zeng Q."/>
            <person name="Gargeya S."/>
            <person name="Fitzgerald M."/>
            <person name="Haas B."/>
            <person name="Abouelleil A."/>
            <person name="Alvarado L."/>
            <person name="Arachchi H.M."/>
            <person name="Berlin A.M."/>
            <person name="Chapman S.B."/>
            <person name="Dewar J."/>
            <person name="Goldberg J."/>
            <person name="Griggs A."/>
            <person name="Gujja S."/>
            <person name="Hansen M."/>
            <person name="Howarth C."/>
            <person name="Imamovic A."/>
            <person name="Larimer J."/>
            <person name="McCowan C."/>
            <person name="Murphy C."/>
            <person name="Neiman D."/>
            <person name="Pearson M."/>
            <person name="Priest M."/>
            <person name="Roberts A."/>
            <person name="Saif S."/>
            <person name="Shea T."/>
            <person name="Sisk P."/>
            <person name="Sykes S."/>
            <person name="Wortman J."/>
            <person name="Nusbaum C."/>
            <person name="Birren B."/>
        </authorList>
    </citation>
    <scope>NUCLEOTIDE SEQUENCE [LARGE SCALE GENOMIC DNA]</scope>
    <source>
        <strain evidence="2 4">ATCC BAA-383</strain>
    </source>
</reference>
<evidence type="ECO:0000313" key="5">
    <source>
        <dbReference type="Proteomes" id="UP000014157"/>
    </source>
</evidence>
<dbReference type="Proteomes" id="UP000014157">
    <property type="component" value="Unassembled WGS sequence"/>
</dbReference>
<dbReference type="Proteomes" id="UP000013781">
    <property type="component" value="Unassembled WGS sequence"/>
</dbReference>
<name>R2SZH3_9ENTE</name>
<evidence type="ECO:0000313" key="3">
    <source>
        <dbReference type="EMBL" id="EOT71672.1"/>
    </source>
</evidence>
<dbReference type="EMBL" id="AJAS01000018">
    <property type="protein sequence ID" value="EOH98176.1"/>
    <property type="molecule type" value="Genomic_DNA"/>
</dbReference>
<organism evidence="2 4">
    <name type="scientific">Enterococcus moraviensis ATCC BAA-383</name>
    <dbReference type="NCBI Taxonomy" id="1158609"/>
    <lineage>
        <taxon>Bacteria</taxon>
        <taxon>Bacillati</taxon>
        <taxon>Bacillota</taxon>
        <taxon>Bacilli</taxon>
        <taxon>Lactobacillales</taxon>
        <taxon>Enterococcaceae</taxon>
        <taxon>Enterococcus</taxon>
    </lineage>
</organism>
<dbReference type="RefSeq" id="WP_010765789.1">
    <property type="nucleotide sequence ID" value="NZ_ASWB01000002.1"/>
</dbReference>